<name>A0A1R1Y3Q7_9FUNG</name>
<reference evidence="2 3" key="1">
    <citation type="submission" date="2017-01" db="EMBL/GenBank/DDBJ databases">
        <authorList>
            <person name="Mah S.A."/>
            <person name="Swanson W.J."/>
            <person name="Moy G.W."/>
            <person name="Vacquier V.D."/>
        </authorList>
    </citation>
    <scope>NUCLEOTIDE SEQUENCE [LARGE SCALE GENOMIC DNA]</scope>
    <source>
        <strain evidence="2 3">GSMNP</strain>
    </source>
</reference>
<dbReference type="OrthoDB" id="10402100at2759"/>
<feature type="region of interest" description="Disordered" evidence="1">
    <location>
        <begin position="76"/>
        <end position="97"/>
    </location>
</feature>
<dbReference type="AlphaFoldDB" id="A0A1R1Y3Q7"/>
<organism evidence="2 3">
    <name type="scientific">Smittium culicis</name>
    <dbReference type="NCBI Taxonomy" id="133412"/>
    <lineage>
        <taxon>Eukaryota</taxon>
        <taxon>Fungi</taxon>
        <taxon>Fungi incertae sedis</taxon>
        <taxon>Zoopagomycota</taxon>
        <taxon>Kickxellomycotina</taxon>
        <taxon>Harpellomycetes</taxon>
        <taxon>Harpellales</taxon>
        <taxon>Legeriomycetaceae</taxon>
        <taxon>Smittium</taxon>
    </lineage>
</organism>
<protein>
    <submittedName>
        <fullName evidence="2">Uncharacterized protein</fullName>
    </submittedName>
</protein>
<feature type="compositionally biased region" description="Low complexity" evidence="1">
    <location>
        <begin position="1"/>
        <end position="17"/>
    </location>
</feature>
<evidence type="ECO:0000256" key="1">
    <source>
        <dbReference type="SAM" id="MobiDB-lite"/>
    </source>
</evidence>
<proteinExistence type="predicted"/>
<keyword evidence="3" id="KW-1185">Reference proteome</keyword>
<gene>
    <name evidence="2" type="ORF">AYI70_g3427</name>
</gene>
<dbReference type="Proteomes" id="UP000187283">
    <property type="component" value="Unassembled WGS sequence"/>
</dbReference>
<dbReference type="EMBL" id="LSSN01000969">
    <property type="protein sequence ID" value="OMJ21553.1"/>
    <property type="molecule type" value="Genomic_DNA"/>
</dbReference>
<sequence>MTIINSSSDEISSTSSTEADNPSIFADRFQVTTSLKKMIMSSPNQDEENQDSRFAISNQNFFSALKSQFTIPITKSTSTSQGTWETGSNNRANRNKDVEMQDLNPQLLEKKASAPEMPKPNHQIPENVKTVNTPAPKVIDLETDDVNVMGISESETSDYEEAKMETDYSECSTNSDGFKPVIAEYKAFRRHLKEEYREFVEDTKEHSETMAKLRMESLEKKLETNSKKVKVDKILIGIESRAIRAYKNGSLQSEKRAEGLKNKNPRYPKRNYIQISETIFP</sequence>
<feature type="region of interest" description="Disordered" evidence="1">
    <location>
        <begin position="1"/>
        <end position="25"/>
    </location>
</feature>
<evidence type="ECO:0000313" key="3">
    <source>
        <dbReference type="Proteomes" id="UP000187283"/>
    </source>
</evidence>
<comment type="caution">
    <text evidence="2">The sequence shown here is derived from an EMBL/GenBank/DDBJ whole genome shotgun (WGS) entry which is preliminary data.</text>
</comment>
<accession>A0A1R1Y3Q7</accession>
<feature type="compositionally biased region" description="Polar residues" evidence="1">
    <location>
        <begin position="76"/>
        <end position="92"/>
    </location>
</feature>
<evidence type="ECO:0000313" key="2">
    <source>
        <dbReference type="EMBL" id="OMJ21553.1"/>
    </source>
</evidence>